<evidence type="ECO:0008006" key="4">
    <source>
        <dbReference type="Google" id="ProtNLM"/>
    </source>
</evidence>
<reference evidence="2 3" key="1">
    <citation type="submission" date="2016-05" db="EMBL/GenBank/DDBJ databases">
        <title>Draft Genome Sequence of Algibacter sp. Strain SK-16 Isolated from the Surface Water of Aburatsubo Inlet.</title>
        <authorList>
            <person name="Wong S.-K."/>
            <person name="Yoshizawa S."/>
            <person name="Nakajima Y."/>
            <person name="Ogura Y."/>
            <person name="Tetsuya H."/>
            <person name="Hamasaki K."/>
        </authorList>
    </citation>
    <scope>NUCLEOTIDE SEQUENCE [LARGE SCALE GENOMIC DNA]</scope>
    <source>
        <strain evidence="2 3">SK-16</strain>
    </source>
</reference>
<sequence>MKILLIPILTLFLSISALGQSKKDQIKALKVAFITEKLELSEKEAQKFWPIYNTYDDTTRRIKQKNIHSIRREIRKNIETLTDEQALKFLTTLGEAEKQLVIQRKKLTEKLKGVISPKKIILLRISEDDFNRKIFEQFKKRHKTNKKKN</sequence>
<dbReference type="OrthoDB" id="675330at2"/>
<comment type="caution">
    <text evidence="2">The sequence shown here is derived from an EMBL/GenBank/DDBJ whole genome shotgun (WGS) entry which is preliminary data.</text>
</comment>
<dbReference type="Proteomes" id="UP000095713">
    <property type="component" value="Unassembled WGS sequence"/>
</dbReference>
<proteinExistence type="predicted"/>
<dbReference type="STRING" id="1849968.A8C32_17540"/>
<name>A0A1E5T8A3_9FLAO</name>
<evidence type="ECO:0000313" key="2">
    <source>
        <dbReference type="EMBL" id="OEK07600.1"/>
    </source>
</evidence>
<evidence type="ECO:0000313" key="3">
    <source>
        <dbReference type="Proteomes" id="UP000095713"/>
    </source>
</evidence>
<dbReference type="RefSeq" id="WP_069830728.1">
    <property type="nucleotide sequence ID" value="NZ_MDJD01000047.1"/>
</dbReference>
<evidence type="ECO:0000256" key="1">
    <source>
        <dbReference type="SAM" id="SignalP"/>
    </source>
</evidence>
<gene>
    <name evidence="2" type="ORF">A8C32_17540</name>
</gene>
<keyword evidence="3" id="KW-1185">Reference proteome</keyword>
<protein>
    <recommendedName>
        <fullName evidence="4">Sensor of ECF-type sigma factor</fullName>
    </recommendedName>
</protein>
<accession>A0A1E5T8A3</accession>
<dbReference type="EMBL" id="MDJD01000047">
    <property type="protein sequence ID" value="OEK07600.1"/>
    <property type="molecule type" value="Genomic_DNA"/>
</dbReference>
<dbReference type="AlphaFoldDB" id="A0A1E5T8A3"/>
<organism evidence="2 3">
    <name type="scientific">Flavivirga aquatica</name>
    <dbReference type="NCBI Taxonomy" id="1849968"/>
    <lineage>
        <taxon>Bacteria</taxon>
        <taxon>Pseudomonadati</taxon>
        <taxon>Bacteroidota</taxon>
        <taxon>Flavobacteriia</taxon>
        <taxon>Flavobacteriales</taxon>
        <taxon>Flavobacteriaceae</taxon>
        <taxon>Flavivirga</taxon>
    </lineage>
</organism>
<keyword evidence="1" id="KW-0732">Signal</keyword>
<feature type="signal peptide" evidence="1">
    <location>
        <begin position="1"/>
        <end position="19"/>
    </location>
</feature>
<feature type="chain" id="PRO_5009186133" description="Sensor of ECF-type sigma factor" evidence="1">
    <location>
        <begin position="20"/>
        <end position="149"/>
    </location>
</feature>